<evidence type="ECO:0000256" key="2">
    <source>
        <dbReference type="ARBA" id="ARBA00022692"/>
    </source>
</evidence>
<dbReference type="InterPro" id="IPR002293">
    <property type="entry name" value="AA/rel_permease1"/>
</dbReference>
<feature type="transmembrane region" description="Helical" evidence="5">
    <location>
        <begin position="144"/>
        <end position="164"/>
    </location>
</feature>
<feature type="transmembrane region" description="Helical" evidence="5">
    <location>
        <begin position="96"/>
        <end position="124"/>
    </location>
</feature>
<sequence>MMTENAAKVTLKKSVDLKGAVMVIVGCQVGSGIFVSPKGVLEYTNSPGLCLIVWALGGLLAGLGSMVYAELACVIPKSGGEFAFIYHGLPRGKFPAYLFAFTGATILKTATLGIIAITFGDYALKFLSPEFCQYSDNYETAQKLWAILAIATGAAINIFSIEWTQNSVKFFGLGKFISLAAIIIGGIYFAISGKADLSIWSPGNLFDPIYSDKSILTGLGFAFYQAMWSYDGWNQLTYIIEEMKSLSDLPKALNISIVSVILFYVCVNISYLTVLGPVALLESEAVGASFANKIYPGLERAISFMVMLSTFGAIVIASFTAARGPFVAAREGMFPKILAMINIDKKSPSPSVLFTAAITIFLIVVGNFTLLINIFSFTMWIFHTLTFITCLVLRFTKPEAPRPVRVPFPLIILTIFVGTYLTFTPFLQLDYNAGISSFLPYIVLIAWMSFGLFIYWAVRRFNISDVSFTRKIQKLLNVVYSEN</sequence>
<dbReference type="OrthoDB" id="5982228at2759"/>
<dbReference type="Pfam" id="PF13520">
    <property type="entry name" value="AA_permease_2"/>
    <property type="match status" value="1"/>
</dbReference>
<feature type="transmembrane region" description="Helical" evidence="5">
    <location>
        <begin position="176"/>
        <end position="195"/>
    </location>
</feature>
<dbReference type="Proteomes" id="UP000001307">
    <property type="component" value="Unassembled WGS sequence"/>
</dbReference>
<dbReference type="PIRSF" id="PIRSF006060">
    <property type="entry name" value="AA_transporter"/>
    <property type="match status" value="1"/>
</dbReference>
<dbReference type="GO" id="GO:0015179">
    <property type="term" value="F:L-amino acid transmembrane transporter activity"/>
    <property type="evidence" value="ECO:0007669"/>
    <property type="project" value="TreeGrafter"/>
</dbReference>
<evidence type="ECO:0000256" key="5">
    <source>
        <dbReference type="SAM" id="Phobius"/>
    </source>
</evidence>
<dbReference type="PANTHER" id="PTHR11785">
    <property type="entry name" value="AMINO ACID TRANSPORTER"/>
    <property type="match status" value="1"/>
</dbReference>
<protein>
    <recommendedName>
        <fullName evidence="8">Amino acid permease/ SLC12A domain-containing protein</fullName>
    </recommendedName>
</protein>
<evidence type="ECO:0000256" key="3">
    <source>
        <dbReference type="ARBA" id="ARBA00022989"/>
    </source>
</evidence>
<reference evidence="6" key="1">
    <citation type="journal article" date="2010" name="Science">
        <title>Plasticity of animal genome architecture unmasked by rapid evolution of a pelagic tunicate.</title>
        <authorList>
            <person name="Denoeud F."/>
            <person name="Henriet S."/>
            <person name="Mungpakdee S."/>
            <person name="Aury J.M."/>
            <person name="Da Silva C."/>
            <person name="Brinkmann H."/>
            <person name="Mikhaleva J."/>
            <person name="Olsen L.C."/>
            <person name="Jubin C."/>
            <person name="Canestro C."/>
            <person name="Bouquet J.M."/>
            <person name="Danks G."/>
            <person name="Poulain J."/>
            <person name="Campsteijn C."/>
            <person name="Adamski M."/>
            <person name="Cross I."/>
            <person name="Yadetie F."/>
            <person name="Muffato M."/>
            <person name="Louis A."/>
            <person name="Butcher S."/>
            <person name="Tsagkogeorga G."/>
            <person name="Konrad A."/>
            <person name="Singh S."/>
            <person name="Jensen M.F."/>
            <person name="Cong E.H."/>
            <person name="Eikeseth-Otteraa H."/>
            <person name="Noel B."/>
            <person name="Anthouard V."/>
            <person name="Porcel B.M."/>
            <person name="Kachouri-Lafond R."/>
            <person name="Nishino A."/>
            <person name="Ugolini M."/>
            <person name="Chourrout P."/>
            <person name="Nishida H."/>
            <person name="Aasland R."/>
            <person name="Huzurbazar S."/>
            <person name="Westhof E."/>
            <person name="Delsuc F."/>
            <person name="Lehrach H."/>
            <person name="Reinhardt R."/>
            <person name="Weissenbach J."/>
            <person name="Roy S.W."/>
            <person name="Artiguenave F."/>
            <person name="Postlethwait J.H."/>
            <person name="Manak J.R."/>
            <person name="Thompson E.M."/>
            <person name="Jaillon O."/>
            <person name="Du Pasquier L."/>
            <person name="Boudinot P."/>
            <person name="Liberles D.A."/>
            <person name="Volff J.N."/>
            <person name="Philippe H."/>
            <person name="Lenhard B."/>
            <person name="Roest Crollius H."/>
            <person name="Wincker P."/>
            <person name="Chourrout D."/>
        </authorList>
    </citation>
    <scope>NUCLEOTIDE SEQUENCE [LARGE SCALE GENOMIC DNA]</scope>
</reference>
<gene>
    <name evidence="6" type="ORF">GSOID_T00017962001</name>
</gene>
<feature type="transmembrane region" description="Helical" evidence="5">
    <location>
        <begin position="408"/>
        <end position="426"/>
    </location>
</feature>
<keyword evidence="2 5" id="KW-0812">Transmembrane</keyword>
<feature type="transmembrane region" description="Helical" evidence="5">
    <location>
        <begin position="215"/>
        <end position="233"/>
    </location>
</feature>
<feature type="transmembrane region" description="Helical" evidence="5">
    <location>
        <begin position="377"/>
        <end position="396"/>
    </location>
</feature>
<keyword evidence="4 5" id="KW-0472">Membrane</keyword>
<evidence type="ECO:0008006" key="8">
    <source>
        <dbReference type="Google" id="ProtNLM"/>
    </source>
</evidence>
<accession>E4XQK9</accession>
<keyword evidence="7" id="KW-1185">Reference proteome</keyword>
<feature type="transmembrane region" description="Helical" evidence="5">
    <location>
        <begin position="438"/>
        <end position="458"/>
    </location>
</feature>
<evidence type="ECO:0000313" key="7">
    <source>
        <dbReference type="Proteomes" id="UP000001307"/>
    </source>
</evidence>
<dbReference type="InterPro" id="IPR050598">
    <property type="entry name" value="AminoAcid_Transporter"/>
</dbReference>
<comment type="subcellular location">
    <subcellularLocation>
        <location evidence="1">Membrane</location>
        <topology evidence="1">Multi-pass membrane protein</topology>
    </subcellularLocation>
</comment>
<dbReference type="InParanoid" id="E4XQK9"/>
<feature type="transmembrane region" description="Helical" evidence="5">
    <location>
        <begin position="20"/>
        <end position="40"/>
    </location>
</feature>
<dbReference type="EMBL" id="FN653106">
    <property type="protein sequence ID" value="CBY12095.1"/>
    <property type="molecule type" value="Genomic_DNA"/>
</dbReference>
<dbReference type="PANTHER" id="PTHR11785:SF512">
    <property type="entry name" value="SOBREMESA, ISOFORM B"/>
    <property type="match status" value="1"/>
</dbReference>
<feature type="transmembrane region" description="Helical" evidence="5">
    <location>
        <begin position="350"/>
        <end position="371"/>
    </location>
</feature>
<evidence type="ECO:0000313" key="6">
    <source>
        <dbReference type="EMBL" id="CBY12095.1"/>
    </source>
</evidence>
<name>E4XQK9_OIKDI</name>
<dbReference type="GO" id="GO:0016020">
    <property type="term" value="C:membrane"/>
    <property type="evidence" value="ECO:0007669"/>
    <property type="project" value="UniProtKB-SubCell"/>
</dbReference>
<evidence type="ECO:0000256" key="1">
    <source>
        <dbReference type="ARBA" id="ARBA00004141"/>
    </source>
</evidence>
<feature type="transmembrane region" description="Helical" evidence="5">
    <location>
        <begin position="253"/>
        <end position="281"/>
    </location>
</feature>
<feature type="transmembrane region" description="Helical" evidence="5">
    <location>
        <begin position="301"/>
        <end position="329"/>
    </location>
</feature>
<dbReference type="AlphaFoldDB" id="E4XQK9"/>
<dbReference type="Gene3D" id="1.20.1740.10">
    <property type="entry name" value="Amino acid/polyamine transporter I"/>
    <property type="match status" value="1"/>
</dbReference>
<feature type="transmembrane region" description="Helical" evidence="5">
    <location>
        <begin position="52"/>
        <end position="75"/>
    </location>
</feature>
<organism evidence="6">
    <name type="scientific">Oikopleura dioica</name>
    <name type="common">Tunicate</name>
    <dbReference type="NCBI Taxonomy" id="34765"/>
    <lineage>
        <taxon>Eukaryota</taxon>
        <taxon>Metazoa</taxon>
        <taxon>Chordata</taxon>
        <taxon>Tunicata</taxon>
        <taxon>Appendicularia</taxon>
        <taxon>Copelata</taxon>
        <taxon>Oikopleuridae</taxon>
        <taxon>Oikopleura</taxon>
    </lineage>
</organism>
<keyword evidence="3 5" id="KW-1133">Transmembrane helix</keyword>
<evidence type="ECO:0000256" key="4">
    <source>
        <dbReference type="ARBA" id="ARBA00023136"/>
    </source>
</evidence>
<proteinExistence type="predicted"/>